<dbReference type="Pfam" id="PF03634">
    <property type="entry name" value="TCP"/>
    <property type="match status" value="1"/>
</dbReference>
<dbReference type="SUPFAM" id="SSF53756">
    <property type="entry name" value="UDP-Glycosyltransferase/glycogen phosphorylase"/>
    <property type="match status" value="1"/>
</dbReference>
<dbReference type="Pfam" id="PF13439">
    <property type="entry name" value="Glyco_transf_4"/>
    <property type="match status" value="1"/>
</dbReference>
<dbReference type="Gene3D" id="3.40.50.2000">
    <property type="entry name" value="Glycogen Phosphorylase B"/>
    <property type="match status" value="2"/>
</dbReference>
<reference evidence="3 4" key="1">
    <citation type="journal article" date="2020" name="Mol. Plant">
        <title>The Chromosome-Based Rubber Tree Genome Provides New Insights into Spurge Genome Evolution and Rubber Biosynthesis.</title>
        <authorList>
            <person name="Liu J."/>
            <person name="Shi C."/>
            <person name="Shi C.C."/>
            <person name="Li W."/>
            <person name="Zhang Q.J."/>
            <person name="Zhang Y."/>
            <person name="Li K."/>
            <person name="Lu H.F."/>
            <person name="Shi C."/>
            <person name="Zhu S.T."/>
            <person name="Xiao Z.Y."/>
            <person name="Nan H."/>
            <person name="Yue Y."/>
            <person name="Zhu X.G."/>
            <person name="Wu Y."/>
            <person name="Hong X.N."/>
            <person name="Fan G.Y."/>
            <person name="Tong Y."/>
            <person name="Zhang D."/>
            <person name="Mao C.L."/>
            <person name="Liu Y.L."/>
            <person name="Hao S.J."/>
            <person name="Liu W.Q."/>
            <person name="Lv M.Q."/>
            <person name="Zhang H.B."/>
            <person name="Liu Y."/>
            <person name="Hu-Tang G.R."/>
            <person name="Wang J.P."/>
            <person name="Wang J.H."/>
            <person name="Sun Y.H."/>
            <person name="Ni S.B."/>
            <person name="Chen W.B."/>
            <person name="Zhang X.C."/>
            <person name="Jiao Y.N."/>
            <person name="Eichler E.E."/>
            <person name="Li G.H."/>
            <person name="Liu X."/>
            <person name="Gao L.Z."/>
        </authorList>
    </citation>
    <scope>NUCLEOTIDE SEQUENCE [LARGE SCALE GENOMIC DNA]</scope>
    <source>
        <strain evidence="4">cv. GT1</strain>
        <tissue evidence="3">Leaf</tissue>
    </source>
</reference>
<dbReference type="EMBL" id="JAAGAX010000018">
    <property type="protein sequence ID" value="KAF2283324.1"/>
    <property type="molecule type" value="Genomic_DNA"/>
</dbReference>
<evidence type="ECO:0000259" key="2">
    <source>
        <dbReference type="PROSITE" id="PS51369"/>
    </source>
</evidence>
<dbReference type="GO" id="GO:0000506">
    <property type="term" value="C:glycosylphosphatidylinositol-N-acetylglucosaminyltransferase (GPI-GnT) complex"/>
    <property type="evidence" value="ECO:0007669"/>
    <property type="project" value="TreeGrafter"/>
</dbReference>
<dbReference type="Pfam" id="PF00534">
    <property type="entry name" value="Glycos_transf_1"/>
    <property type="match status" value="1"/>
</dbReference>
<dbReference type="GO" id="GO:0006506">
    <property type="term" value="P:GPI anchor biosynthetic process"/>
    <property type="evidence" value="ECO:0007669"/>
    <property type="project" value="TreeGrafter"/>
</dbReference>
<dbReference type="InterPro" id="IPR028098">
    <property type="entry name" value="Glyco_trans_4-like_N"/>
</dbReference>
<name>A0A6A6K458_HEVBR</name>
<dbReference type="PROSITE" id="PS51369">
    <property type="entry name" value="TCP"/>
    <property type="match status" value="1"/>
</dbReference>
<accession>A0A6A6K458</accession>
<protein>
    <recommendedName>
        <fullName evidence="2">TCP domain-containing protein</fullName>
    </recommendedName>
</protein>
<evidence type="ECO:0000256" key="1">
    <source>
        <dbReference type="ARBA" id="ARBA00022676"/>
    </source>
</evidence>
<keyword evidence="1" id="KW-0808">Transferase</keyword>
<comment type="caution">
    <text evidence="3">The sequence shown here is derived from an EMBL/GenBank/DDBJ whole genome shotgun (WGS) entry which is preliminary data.</text>
</comment>
<proteinExistence type="predicted"/>
<sequence>MHARTMGYKVVFTDHSLYGFADVGSIHMNKVLQFTLADVSQAICVSHTSKENTVLRSGVPPEKVFVIPNAVDTAMFKPGPERPRGNEIVIVVISRLVYRKGADLLVEVIPEVCHLFPNNCAIFLVILVPCQLIGKLVFRFVLLLVEMDLNVWLEEMREKHSLQDRVEMLGAVPHARVRSVLISGHIFLNSSLTEAFCIAILEAASCGLLTVSTRVGGVPEVLPDDMIVLAEPDPGDMVQAIKKAISLLPKIDPQIMHERMKKLYNWHDVAKRTEIVYDRALKCPNQNFLERVSRIEVMTIPGPSETRRLKPISLNTPTTSKSKLINAKPRKDRHSKVNGRDRRIRLPAICAARIFQLTRELGNRTDGETIEWLLRMAEPSIIAATGNGIASVFSPICASSNIPPPPPPPAAAASNTTFISPFSSGQLPLGCLDFSSPTVMYPCESSVAVPEAQGISLKNCEFPKPELAFPSFDFDLVANFDMEFPVNDMFQSVTVNVHEGEVQVQV</sequence>
<feature type="domain" description="TCP" evidence="2">
    <location>
        <begin position="330"/>
        <end position="384"/>
    </location>
</feature>
<dbReference type="AlphaFoldDB" id="A0A6A6K458"/>
<dbReference type="GO" id="GO:0017176">
    <property type="term" value="F:phosphatidylinositol N-acetylglucosaminyltransferase activity"/>
    <property type="evidence" value="ECO:0007669"/>
    <property type="project" value="TreeGrafter"/>
</dbReference>
<gene>
    <name evidence="3" type="ORF">GH714_002277</name>
</gene>
<organism evidence="3 4">
    <name type="scientific">Hevea brasiliensis</name>
    <name type="common">Para rubber tree</name>
    <name type="synonym">Siphonia brasiliensis</name>
    <dbReference type="NCBI Taxonomy" id="3981"/>
    <lineage>
        <taxon>Eukaryota</taxon>
        <taxon>Viridiplantae</taxon>
        <taxon>Streptophyta</taxon>
        <taxon>Embryophyta</taxon>
        <taxon>Tracheophyta</taxon>
        <taxon>Spermatophyta</taxon>
        <taxon>Magnoliopsida</taxon>
        <taxon>eudicotyledons</taxon>
        <taxon>Gunneridae</taxon>
        <taxon>Pentapetalae</taxon>
        <taxon>rosids</taxon>
        <taxon>fabids</taxon>
        <taxon>Malpighiales</taxon>
        <taxon>Euphorbiaceae</taxon>
        <taxon>Crotonoideae</taxon>
        <taxon>Micrandreae</taxon>
        <taxon>Hevea</taxon>
    </lineage>
</organism>
<keyword evidence="4" id="KW-1185">Reference proteome</keyword>
<evidence type="ECO:0000313" key="3">
    <source>
        <dbReference type="EMBL" id="KAF2283324.1"/>
    </source>
</evidence>
<dbReference type="PANTHER" id="PTHR45871:SF1">
    <property type="entry name" value="PHOSPHATIDYLINOSITOL N-ACETYLGLUCOSAMINYLTRANSFERASE SUBUNIT A"/>
    <property type="match status" value="1"/>
</dbReference>
<dbReference type="InterPro" id="IPR017887">
    <property type="entry name" value="TF_TCP_subgr"/>
</dbReference>
<keyword evidence="1" id="KW-0328">Glycosyltransferase</keyword>
<dbReference type="InterPro" id="IPR001296">
    <property type="entry name" value="Glyco_trans_1"/>
</dbReference>
<dbReference type="Proteomes" id="UP000467840">
    <property type="component" value="Chromosome 12"/>
</dbReference>
<dbReference type="PANTHER" id="PTHR45871">
    <property type="entry name" value="N-ACETYLGLUCOSAMINYL-PHOSPHATIDYLINOSITOL BIOSYNTHETIC PROTEIN"/>
    <property type="match status" value="1"/>
</dbReference>
<evidence type="ECO:0000313" key="4">
    <source>
        <dbReference type="Proteomes" id="UP000467840"/>
    </source>
</evidence>